<sequence>MVEMKRQQNLVLCDTYSFELVSDVTHGWYFSRLPRRTGAFIENSPIGARQGCRASAEGQEPLLLTLDKSEERRK</sequence>
<dbReference type="EMBL" id="JH109153">
    <property type="protein sequence ID" value="EGW21215.1"/>
    <property type="molecule type" value="Genomic_DNA"/>
</dbReference>
<dbReference type="Proteomes" id="UP000004664">
    <property type="component" value="Unassembled WGS sequence"/>
</dbReference>
<dbReference type="AlphaFoldDB" id="G3IYJ3"/>
<gene>
    <name evidence="1" type="ORF">Mettu_4378</name>
</gene>
<accession>G3IYJ3</accession>
<protein>
    <submittedName>
        <fullName evidence="1">Uncharacterized protein</fullName>
    </submittedName>
</protein>
<evidence type="ECO:0000313" key="1">
    <source>
        <dbReference type="EMBL" id="EGW21215.1"/>
    </source>
</evidence>
<dbReference type="HOGENOM" id="CLU_2683691_0_0_6"/>
<reference evidence="1 2" key="1">
    <citation type="submission" date="2011-06" db="EMBL/GenBank/DDBJ databases">
        <title>Genomic sequence of Methylobacter tundripaludum SV96.</title>
        <authorList>
            <consortium name="US DOE Joint Genome Institute"/>
            <person name="Lucas S."/>
            <person name="Han J."/>
            <person name="Lapidus A."/>
            <person name="Cheng J.-F."/>
            <person name="Goodwin L."/>
            <person name="Pitluck S."/>
            <person name="Held B."/>
            <person name="Detter J.C."/>
            <person name="Han C."/>
            <person name="Tapia R."/>
            <person name="Land M."/>
            <person name="Hauser L."/>
            <person name="Kyrpides N."/>
            <person name="Ivanova N."/>
            <person name="Ovchinnikova G."/>
            <person name="Pagani I."/>
            <person name="Klotz M.G."/>
            <person name="Dispirito A.A."/>
            <person name="Murrell J.C."/>
            <person name="Dunfield P."/>
            <person name="Kalyuzhnaya M.G."/>
            <person name="Svenning M."/>
            <person name="Trotsenko Y.A."/>
            <person name="Stein L.Y."/>
            <person name="Woyke T."/>
        </authorList>
    </citation>
    <scope>NUCLEOTIDE SEQUENCE [LARGE SCALE GENOMIC DNA]</scope>
    <source>
        <strain evidence="2">ATCC BAA-1195 / DSM 17260 / SV96</strain>
    </source>
</reference>
<name>G3IYJ3_METTV</name>
<organism evidence="1 2">
    <name type="scientific">Methylobacter tundripaludum (strain ATCC BAA-1195 / DSM 17260 / SV96)</name>
    <dbReference type="NCBI Taxonomy" id="697282"/>
    <lineage>
        <taxon>Bacteria</taxon>
        <taxon>Pseudomonadati</taxon>
        <taxon>Pseudomonadota</taxon>
        <taxon>Gammaproteobacteria</taxon>
        <taxon>Methylococcales</taxon>
        <taxon>Methylococcaceae</taxon>
        <taxon>Methylobacter</taxon>
    </lineage>
</organism>
<evidence type="ECO:0000313" key="2">
    <source>
        <dbReference type="Proteomes" id="UP000004664"/>
    </source>
</evidence>
<keyword evidence="2" id="KW-1185">Reference proteome</keyword>
<proteinExistence type="predicted"/>